<protein>
    <submittedName>
        <fullName evidence="7">3-hydroxyacyl-CoA dehydrogenase NAD-binding domain-containing protein</fullName>
    </submittedName>
</protein>
<dbReference type="EMBL" id="JBHSOG010000101">
    <property type="protein sequence ID" value="MFC5771843.1"/>
    <property type="molecule type" value="Genomic_DNA"/>
</dbReference>
<dbReference type="InterPro" id="IPR006108">
    <property type="entry name" value="3HC_DH_C"/>
</dbReference>
<keyword evidence="2" id="KW-0413">Isomerase</keyword>
<feature type="domain" description="3-hydroxyacyl-CoA dehydrogenase NAD binding" evidence="6">
    <location>
        <begin position="46"/>
        <end position="221"/>
    </location>
</feature>
<sequence length="450" mass="49634">MNATDLFSVTDEERRRALDHARFAAAEAANVPDLPAGLQLRPVTRVAVIGAGTMGGGIAMSLASIGIPVTLVDANAEGLERGLQRIRDNYAGSVKRGRLAEADMAQRLGLITGSIDIADVRDADMVIEAVFEDMELKKNVFRRLDAHARPGCILATNTSGLDVDEIAAVTGRPQDVVGAHFFSPAHVMKLLEVVRAAKTAPDVVATLMDLGRRMGKIAVLARIYPGFIGNALFRNYTREAHFLVEDGALPHEVDAALKKFGYAMGIFAVHDMAGNDVGYQTRKAQMATRPADRRWNDLIMKLCDIGRLGQKTGKGWYRYEEGGRTPHRDPELEAWIAAESARMGIVRREIPEDEIIKRCLYGMINEGAKLLEQGIALRPSDIDITYLTGYGFPEHHGGPMYLADRIGLENVLADIRRFHERDGFWWQPAPLLERLVREGRRFADLQATPA</sequence>
<dbReference type="Gene3D" id="1.10.1040.50">
    <property type="match status" value="1"/>
</dbReference>
<evidence type="ECO:0000256" key="2">
    <source>
        <dbReference type="ARBA" id="ARBA00023235"/>
    </source>
</evidence>
<dbReference type="Gene3D" id="3.40.50.720">
    <property type="entry name" value="NAD(P)-binding Rossmann-like Domain"/>
    <property type="match status" value="1"/>
</dbReference>
<keyword evidence="8" id="KW-1185">Reference proteome</keyword>
<evidence type="ECO:0000256" key="3">
    <source>
        <dbReference type="ARBA" id="ARBA00023239"/>
    </source>
</evidence>
<reference evidence="8" key="1">
    <citation type="journal article" date="2019" name="Int. J. Syst. Evol. Microbiol.">
        <title>The Global Catalogue of Microorganisms (GCM) 10K type strain sequencing project: providing services to taxonomists for standard genome sequencing and annotation.</title>
        <authorList>
            <consortium name="The Broad Institute Genomics Platform"/>
            <consortium name="The Broad Institute Genome Sequencing Center for Infectious Disease"/>
            <person name="Wu L."/>
            <person name="Ma J."/>
        </authorList>
    </citation>
    <scope>NUCLEOTIDE SEQUENCE [LARGE SCALE GENOMIC DNA]</scope>
    <source>
        <strain evidence="8">SHR3</strain>
    </source>
</reference>
<dbReference type="SUPFAM" id="SSF51735">
    <property type="entry name" value="NAD(P)-binding Rossmann-fold domains"/>
    <property type="match status" value="1"/>
</dbReference>
<dbReference type="RefSeq" id="WP_096449682.1">
    <property type="nucleotide sequence ID" value="NZ_JBHSOG010000101.1"/>
</dbReference>
<dbReference type="PANTHER" id="PTHR23309">
    <property type="entry name" value="3-HYDROXYACYL-COA DEHYROGENASE"/>
    <property type="match status" value="1"/>
</dbReference>
<gene>
    <name evidence="7" type="ORF">ACFPTN_20890</name>
</gene>
<evidence type="ECO:0000259" key="5">
    <source>
        <dbReference type="Pfam" id="PF00725"/>
    </source>
</evidence>
<comment type="caution">
    <text evidence="7">The sequence shown here is derived from an EMBL/GenBank/DDBJ whole genome shotgun (WGS) entry which is preliminary data.</text>
</comment>
<feature type="domain" description="3-hydroxyacyl-CoA dehydrogenase C-terminal" evidence="5">
    <location>
        <begin position="226"/>
        <end position="319"/>
    </location>
</feature>
<dbReference type="Pfam" id="PF02737">
    <property type="entry name" value="3HCDH_N"/>
    <property type="match status" value="1"/>
</dbReference>
<keyword evidence="1" id="KW-0560">Oxidoreductase</keyword>
<dbReference type="InterPro" id="IPR036291">
    <property type="entry name" value="NAD(P)-bd_dom_sf"/>
</dbReference>
<dbReference type="Proteomes" id="UP001595974">
    <property type="component" value="Unassembled WGS sequence"/>
</dbReference>
<dbReference type="Pfam" id="PF00725">
    <property type="entry name" value="3HCDH"/>
    <property type="match status" value="2"/>
</dbReference>
<feature type="domain" description="3-hydroxyacyl-CoA dehydrogenase C-terminal" evidence="5">
    <location>
        <begin position="355"/>
        <end position="440"/>
    </location>
</feature>
<dbReference type="PANTHER" id="PTHR23309:SF51">
    <property type="entry name" value="3-HYDROXYACYL-COA DEHYDROGENASE-RELATED"/>
    <property type="match status" value="1"/>
</dbReference>
<organism evidence="7 8">
    <name type="scientific">Thauera sinica</name>
    <dbReference type="NCBI Taxonomy" id="2665146"/>
    <lineage>
        <taxon>Bacteria</taxon>
        <taxon>Pseudomonadati</taxon>
        <taxon>Pseudomonadota</taxon>
        <taxon>Betaproteobacteria</taxon>
        <taxon>Rhodocyclales</taxon>
        <taxon>Zoogloeaceae</taxon>
        <taxon>Thauera</taxon>
    </lineage>
</organism>
<dbReference type="InterPro" id="IPR006176">
    <property type="entry name" value="3-OHacyl-CoA_DH_NAD-bd"/>
</dbReference>
<keyword evidence="4" id="KW-0511">Multifunctional enzyme</keyword>
<evidence type="ECO:0000313" key="8">
    <source>
        <dbReference type="Proteomes" id="UP001595974"/>
    </source>
</evidence>
<evidence type="ECO:0000313" key="7">
    <source>
        <dbReference type="EMBL" id="MFC5771843.1"/>
    </source>
</evidence>
<name>A0ABW1AY41_9RHOO</name>
<proteinExistence type="predicted"/>
<accession>A0ABW1AY41</accession>
<keyword evidence="3" id="KW-0456">Lyase</keyword>
<dbReference type="SUPFAM" id="SSF48179">
    <property type="entry name" value="6-phosphogluconate dehydrogenase C-terminal domain-like"/>
    <property type="match status" value="2"/>
</dbReference>
<evidence type="ECO:0000259" key="6">
    <source>
        <dbReference type="Pfam" id="PF02737"/>
    </source>
</evidence>
<evidence type="ECO:0000256" key="1">
    <source>
        <dbReference type="ARBA" id="ARBA00023002"/>
    </source>
</evidence>
<dbReference type="InterPro" id="IPR008927">
    <property type="entry name" value="6-PGluconate_DH-like_C_sf"/>
</dbReference>
<evidence type="ECO:0000256" key="4">
    <source>
        <dbReference type="ARBA" id="ARBA00023268"/>
    </source>
</evidence>